<dbReference type="AlphaFoldDB" id="A0A1F6AUN9"/>
<evidence type="ECO:0000256" key="1">
    <source>
        <dbReference type="ARBA" id="ARBA00006525"/>
    </source>
</evidence>
<dbReference type="SUPFAM" id="SSF47781">
    <property type="entry name" value="RuvA domain 2-like"/>
    <property type="match status" value="1"/>
</dbReference>
<dbReference type="InterPro" id="IPR036388">
    <property type="entry name" value="WH-like_DNA-bd_sf"/>
</dbReference>
<dbReference type="PANTHER" id="PTHR43022">
    <property type="entry name" value="PROTEIN SMF"/>
    <property type="match status" value="1"/>
</dbReference>
<dbReference type="Gene3D" id="1.10.10.10">
    <property type="entry name" value="Winged helix-like DNA-binding domain superfamily/Winged helix DNA-binding domain"/>
    <property type="match status" value="1"/>
</dbReference>
<reference evidence="4 5" key="1">
    <citation type="journal article" date="2016" name="Nat. Commun.">
        <title>Thousands of microbial genomes shed light on interconnected biogeochemical processes in an aquifer system.</title>
        <authorList>
            <person name="Anantharaman K."/>
            <person name="Brown C.T."/>
            <person name="Hug L.A."/>
            <person name="Sharon I."/>
            <person name="Castelle C.J."/>
            <person name="Probst A.J."/>
            <person name="Thomas B.C."/>
            <person name="Singh A."/>
            <person name="Wilkins M.J."/>
            <person name="Karaoz U."/>
            <person name="Brodie E.L."/>
            <person name="Williams K.H."/>
            <person name="Hubbard S.S."/>
            <person name="Banfield J.F."/>
        </authorList>
    </citation>
    <scope>NUCLEOTIDE SEQUENCE [LARGE SCALE GENOMIC DNA]</scope>
</reference>
<organism evidence="4 5">
    <name type="scientific">Candidatus Gottesmanbacteria bacterium RIFCSPLOWO2_01_FULL_48_11</name>
    <dbReference type="NCBI Taxonomy" id="1798395"/>
    <lineage>
        <taxon>Bacteria</taxon>
        <taxon>Candidatus Gottesmaniibacteriota</taxon>
    </lineage>
</organism>
<dbReference type="InterPro" id="IPR003488">
    <property type="entry name" value="DprA"/>
</dbReference>
<feature type="domain" description="DprA winged helix" evidence="3">
    <location>
        <begin position="307"/>
        <end position="354"/>
    </location>
</feature>
<evidence type="ECO:0000313" key="5">
    <source>
        <dbReference type="Proteomes" id="UP000178305"/>
    </source>
</evidence>
<comment type="similarity">
    <text evidence="1">Belongs to the DprA/Smf family.</text>
</comment>
<name>A0A1F6AUN9_9BACT</name>
<proteinExistence type="inferred from homology"/>
<comment type="caution">
    <text evidence="4">The sequence shown here is derived from an EMBL/GenBank/DDBJ whole genome shotgun (WGS) entry which is preliminary data.</text>
</comment>
<feature type="domain" description="Smf/DprA SLOG" evidence="2">
    <location>
        <begin position="79"/>
        <end position="292"/>
    </location>
</feature>
<accession>A0A1F6AUN9</accession>
<dbReference type="Pfam" id="PF17782">
    <property type="entry name" value="WHD_DprA"/>
    <property type="match status" value="1"/>
</dbReference>
<evidence type="ECO:0000259" key="2">
    <source>
        <dbReference type="Pfam" id="PF02481"/>
    </source>
</evidence>
<dbReference type="Gene3D" id="3.40.50.450">
    <property type="match status" value="1"/>
</dbReference>
<sequence>MDEERKYWVAFSVFPGIGPVRFRLLFDYFGSAKKAWEAPARTLKAIKLGEKLTDEFVEFRKDFPFDDYLSQLGKEHVSVLTVNDPKYPKLLKQIPDAPFLLYIKGHNNKEPINLDRTIGVVGTRQITPYGKEVTQRLVAGLVGYGFTIVSGLAYGVDACAHQTAIAAAGKTIAVLGCGIDIIAPPSNARLYHAISEEGFGAIVSEMPLGLRPNKGLFPARNRIISGLSLGVVVTEGADDSGALITARNAAEQGREAFAVPGPITSPYSKGPFKLLKNGAKLVESVEDIIEELGIEKTVRQKDSKTVRGETKEEQKILDLLKGTQRHIDEIVGASGLTISAVAATLTVLEMKGIVKDYGEKTYGII</sequence>
<dbReference type="InterPro" id="IPR010994">
    <property type="entry name" value="RuvA_2-like"/>
</dbReference>
<dbReference type="PANTHER" id="PTHR43022:SF1">
    <property type="entry name" value="PROTEIN SMF"/>
    <property type="match status" value="1"/>
</dbReference>
<dbReference type="EMBL" id="MFJY01000009">
    <property type="protein sequence ID" value="OGG28411.1"/>
    <property type="molecule type" value="Genomic_DNA"/>
</dbReference>
<dbReference type="GO" id="GO:0009294">
    <property type="term" value="P:DNA-mediated transformation"/>
    <property type="evidence" value="ECO:0007669"/>
    <property type="project" value="InterPro"/>
</dbReference>
<evidence type="ECO:0000313" key="4">
    <source>
        <dbReference type="EMBL" id="OGG28411.1"/>
    </source>
</evidence>
<dbReference type="InterPro" id="IPR041614">
    <property type="entry name" value="DprA_WH"/>
</dbReference>
<protein>
    <submittedName>
        <fullName evidence="4">DNA protecting protein DprA</fullName>
    </submittedName>
</protein>
<dbReference type="SUPFAM" id="SSF102405">
    <property type="entry name" value="MCP/YpsA-like"/>
    <property type="match status" value="1"/>
</dbReference>
<gene>
    <name evidence="4" type="ORF">A3A64_03680</name>
</gene>
<dbReference type="NCBIfam" id="TIGR00732">
    <property type="entry name" value="dprA"/>
    <property type="match status" value="1"/>
</dbReference>
<dbReference type="InterPro" id="IPR057666">
    <property type="entry name" value="DrpA_SLOG"/>
</dbReference>
<dbReference type="Pfam" id="PF02481">
    <property type="entry name" value="DNA_processg_A"/>
    <property type="match status" value="1"/>
</dbReference>
<evidence type="ECO:0000259" key="3">
    <source>
        <dbReference type="Pfam" id="PF17782"/>
    </source>
</evidence>
<dbReference type="Proteomes" id="UP000178305">
    <property type="component" value="Unassembled WGS sequence"/>
</dbReference>